<dbReference type="AlphaFoldDB" id="C9LFL9"/>
<dbReference type="Proteomes" id="UP000003460">
    <property type="component" value="Unassembled WGS sequence"/>
</dbReference>
<comment type="caution">
    <text evidence="1">The sequence shown here is derived from an EMBL/GenBank/DDBJ whole genome shotgun (WGS) entry which is preliminary data.</text>
</comment>
<dbReference type="EMBL" id="ACIJ02000017">
    <property type="protein sequence ID" value="EEX72122.1"/>
    <property type="molecule type" value="Genomic_DNA"/>
</dbReference>
<organism evidence="1 2">
    <name type="scientific">Alloprevotella tannerae ATCC 51259</name>
    <dbReference type="NCBI Taxonomy" id="626522"/>
    <lineage>
        <taxon>Bacteria</taxon>
        <taxon>Pseudomonadati</taxon>
        <taxon>Bacteroidota</taxon>
        <taxon>Bacteroidia</taxon>
        <taxon>Bacteroidales</taxon>
        <taxon>Prevotellaceae</taxon>
        <taxon>Alloprevotella</taxon>
    </lineage>
</organism>
<accession>C9LFL9</accession>
<dbReference type="HOGENOM" id="CLU_2719008_0_0_10"/>
<name>C9LFL9_9BACT</name>
<keyword evidence="2" id="KW-1185">Reference proteome</keyword>
<sequence length="72" mass="8301">MAGLALRPNACPAKRPSLRACIDRMSFVGWDRIAFRSRIYMWLMFSRLKLPCYRASASTNNSIAVARTYKRD</sequence>
<evidence type="ECO:0000313" key="2">
    <source>
        <dbReference type="Proteomes" id="UP000003460"/>
    </source>
</evidence>
<reference evidence="1" key="1">
    <citation type="submission" date="2009-09" db="EMBL/GenBank/DDBJ databases">
        <authorList>
            <person name="Weinstock G."/>
            <person name="Sodergren E."/>
            <person name="Clifton S."/>
            <person name="Fulton L."/>
            <person name="Fulton B."/>
            <person name="Courtney L."/>
            <person name="Fronick C."/>
            <person name="Harrison M."/>
            <person name="Strong C."/>
            <person name="Farmer C."/>
            <person name="Delahaunty K."/>
            <person name="Markovic C."/>
            <person name="Hall O."/>
            <person name="Minx P."/>
            <person name="Tomlinson C."/>
            <person name="Mitreva M."/>
            <person name="Nelson J."/>
            <person name="Hou S."/>
            <person name="Wollam A."/>
            <person name="Pepin K.H."/>
            <person name="Johnson M."/>
            <person name="Bhonagiri V."/>
            <person name="Nash W.E."/>
            <person name="Warren W."/>
            <person name="Chinwalla A."/>
            <person name="Mardis E.R."/>
            <person name="Wilson R.K."/>
        </authorList>
    </citation>
    <scope>NUCLEOTIDE SEQUENCE [LARGE SCALE GENOMIC DNA]</scope>
    <source>
        <strain evidence="1">ATCC 51259</strain>
    </source>
</reference>
<gene>
    <name evidence="1" type="ORF">GCWU000325_01002</name>
</gene>
<evidence type="ECO:0000313" key="1">
    <source>
        <dbReference type="EMBL" id="EEX72122.1"/>
    </source>
</evidence>
<dbReference type="STRING" id="626522.GCWU000325_01002"/>
<protein>
    <submittedName>
        <fullName evidence="1">Uncharacterized protein</fullName>
    </submittedName>
</protein>
<proteinExistence type="predicted"/>